<keyword evidence="7" id="KW-0472">Membrane</keyword>
<dbReference type="InterPro" id="IPR017871">
    <property type="entry name" value="ABC_transporter-like_CS"/>
</dbReference>
<evidence type="ECO:0000313" key="10">
    <source>
        <dbReference type="Proteomes" id="UP000502260"/>
    </source>
</evidence>
<dbReference type="GO" id="GO:0015833">
    <property type="term" value="P:peptide transport"/>
    <property type="evidence" value="ECO:0007669"/>
    <property type="project" value="InterPro"/>
</dbReference>
<evidence type="ECO:0000313" key="9">
    <source>
        <dbReference type="EMBL" id="BCB28082.1"/>
    </source>
</evidence>
<dbReference type="AlphaFoldDB" id="A0A6F8VGK5"/>
<feature type="domain" description="ABC transporter" evidence="8">
    <location>
        <begin position="26"/>
        <end position="272"/>
    </location>
</feature>
<dbReference type="PANTHER" id="PTHR43297">
    <property type="entry name" value="OLIGOPEPTIDE TRANSPORT ATP-BINDING PROTEIN APPD"/>
    <property type="match status" value="1"/>
</dbReference>
<dbReference type="EMBL" id="AP022853">
    <property type="protein sequence ID" value="BCB28082.1"/>
    <property type="molecule type" value="Genomic_DNA"/>
</dbReference>
<dbReference type="InterPro" id="IPR050388">
    <property type="entry name" value="ABC_Ni/Peptide_Import"/>
</dbReference>
<gene>
    <name evidence="9" type="ORF">SKTS_29680</name>
</gene>
<dbReference type="PROSITE" id="PS00211">
    <property type="entry name" value="ABC_TRANSPORTER_1"/>
    <property type="match status" value="1"/>
</dbReference>
<protein>
    <submittedName>
        <fullName evidence="9">ABC transporter ATP-binding protein</fullName>
    </submittedName>
</protein>
<dbReference type="PANTHER" id="PTHR43297:SF2">
    <property type="entry name" value="DIPEPTIDE TRANSPORT ATP-BINDING PROTEIN DPPD"/>
    <property type="match status" value="1"/>
</dbReference>
<dbReference type="InterPro" id="IPR003439">
    <property type="entry name" value="ABC_transporter-like_ATP-bd"/>
</dbReference>
<dbReference type="Pfam" id="PF08352">
    <property type="entry name" value="oligo_HPY"/>
    <property type="match status" value="1"/>
</dbReference>
<dbReference type="GO" id="GO:0016887">
    <property type="term" value="F:ATP hydrolysis activity"/>
    <property type="evidence" value="ECO:0007669"/>
    <property type="project" value="InterPro"/>
</dbReference>
<dbReference type="InterPro" id="IPR003593">
    <property type="entry name" value="AAA+_ATPase"/>
</dbReference>
<dbReference type="Pfam" id="PF00005">
    <property type="entry name" value="ABC_tran"/>
    <property type="match status" value="1"/>
</dbReference>
<dbReference type="GO" id="GO:0005886">
    <property type="term" value="C:plasma membrane"/>
    <property type="evidence" value="ECO:0007669"/>
    <property type="project" value="UniProtKB-SubCell"/>
</dbReference>
<accession>A0A6F8VGK5</accession>
<dbReference type="CDD" id="cd03257">
    <property type="entry name" value="ABC_NikE_OppD_transporters"/>
    <property type="match status" value="1"/>
</dbReference>
<evidence type="ECO:0000256" key="3">
    <source>
        <dbReference type="ARBA" id="ARBA00022448"/>
    </source>
</evidence>
<dbReference type="SUPFAM" id="SSF52540">
    <property type="entry name" value="P-loop containing nucleoside triphosphate hydrolases"/>
    <property type="match status" value="1"/>
</dbReference>
<dbReference type="PROSITE" id="PS50893">
    <property type="entry name" value="ABC_TRANSPORTER_2"/>
    <property type="match status" value="1"/>
</dbReference>
<keyword evidence="5" id="KW-0547">Nucleotide-binding</keyword>
<evidence type="ECO:0000256" key="5">
    <source>
        <dbReference type="ARBA" id="ARBA00022741"/>
    </source>
</evidence>
<dbReference type="GO" id="GO:0005524">
    <property type="term" value="F:ATP binding"/>
    <property type="evidence" value="ECO:0007669"/>
    <property type="project" value="UniProtKB-KW"/>
</dbReference>
<dbReference type="SMART" id="SM00382">
    <property type="entry name" value="AAA"/>
    <property type="match status" value="1"/>
</dbReference>
<comment type="subcellular location">
    <subcellularLocation>
        <location evidence="1">Cell inner membrane</location>
        <topology evidence="1">Peripheral membrane protein</topology>
    </subcellularLocation>
</comment>
<dbReference type="KEGG" id="slac:SKTS_29680"/>
<dbReference type="RefSeq" id="WP_198420373.1">
    <property type="nucleotide sequence ID" value="NZ_AP022853.1"/>
</dbReference>
<dbReference type="InterPro" id="IPR027417">
    <property type="entry name" value="P-loop_NTPase"/>
</dbReference>
<name>A0A6F8VGK5_9PROT</name>
<proteinExistence type="inferred from homology"/>
<reference evidence="10" key="1">
    <citation type="submission" date="2020-03" db="EMBL/GenBank/DDBJ databases">
        <title>Complete genome sequence of sulfur-oxidizing bacterium skT11.</title>
        <authorList>
            <person name="Kanda M."/>
            <person name="Kojima H."/>
            <person name="Fukui M."/>
        </authorList>
    </citation>
    <scope>NUCLEOTIDE SEQUENCE [LARGE SCALE GENOMIC DNA]</scope>
    <source>
        <strain evidence="10">skT11</strain>
    </source>
</reference>
<keyword evidence="3" id="KW-0813">Transport</keyword>
<dbReference type="InterPro" id="IPR013563">
    <property type="entry name" value="Oligopep_ABC_C"/>
</dbReference>
<evidence type="ECO:0000256" key="1">
    <source>
        <dbReference type="ARBA" id="ARBA00004417"/>
    </source>
</evidence>
<sequence length="334" mass="36446">MMPHAVALAPRSSENVAVQPDEEVLLDIREFTLRRGNAVVLDGVNLTLRRGETLGLIGESGAGKSTLAMAIIGLLRPPEVEVAGALRFCGTELTSLREAEYRRLRGNKIGLIFQDATVALNPCYTVGEHIAEPLKRHLGLSKYDRRERAVELMQSVGIPEPRLRLEAYPHELSGGMQQRVMIAIALACNPQLLLADEPTSALDVTIQAQIMELILDRVRALNSSVVFVLHDLALGAQVCDRIAVMYAGQIVEEGPSEHVLARPLHPYTQGLKSCVVELGSKALEPIPGHIPSLDAMPAGCRFAPRCPKAQAVCGEHRPTLEKRDGRLVACWFID</sequence>
<dbReference type="NCBIfam" id="TIGR01727">
    <property type="entry name" value="oligo_HPY"/>
    <property type="match status" value="1"/>
</dbReference>
<dbReference type="Gene3D" id="3.40.50.300">
    <property type="entry name" value="P-loop containing nucleotide triphosphate hydrolases"/>
    <property type="match status" value="1"/>
</dbReference>
<organism evidence="9 10">
    <name type="scientific">Sulfurimicrobium lacus</name>
    <dbReference type="NCBI Taxonomy" id="2715678"/>
    <lineage>
        <taxon>Bacteria</taxon>
        <taxon>Pseudomonadati</taxon>
        <taxon>Pseudomonadota</taxon>
        <taxon>Betaproteobacteria</taxon>
        <taxon>Nitrosomonadales</taxon>
        <taxon>Sulfuricellaceae</taxon>
        <taxon>Sulfurimicrobium</taxon>
    </lineage>
</organism>
<evidence type="ECO:0000256" key="4">
    <source>
        <dbReference type="ARBA" id="ARBA00022475"/>
    </source>
</evidence>
<evidence type="ECO:0000259" key="8">
    <source>
        <dbReference type="PROSITE" id="PS50893"/>
    </source>
</evidence>
<comment type="similarity">
    <text evidence="2">Belongs to the ABC transporter superfamily.</text>
</comment>
<dbReference type="Proteomes" id="UP000502260">
    <property type="component" value="Chromosome"/>
</dbReference>
<dbReference type="FunFam" id="3.40.50.300:FF:000016">
    <property type="entry name" value="Oligopeptide ABC transporter ATP-binding component"/>
    <property type="match status" value="1"/>
</dbReference>
<keyword evidence="6 9" id="KW-0067">ATP-binding</keyword>
<evidence type="ECO:0000256" key="6">
    <source>
        <dbReference type="ARBA" id="ARBA00022840"/>
    </source>
</evidence>
<evidence type="ECO:0000256" key="2">
    <source>
        <dbReference type="ARBA" id="ARBA00005417"/>
    </source>
</evidence>
<keyword evidence="10" id="KW-1185">Reference proteome</keyword>
<keyword evidence="4" id="KW-1003">Cell membrane</keyword>
<dbReference type="GO" id="GO:0055085">
    <property type="term" value="P:transmembrane transport"/>
    <property type="evidence" value="ECO:0007669"/>
    <property type="project" value="UniProtKB-ARBA"/>
</dbReference>
<evidence type="ECO:0000256" key="7">
    <source>
        <dbReference type="ARBA" id="ARBA00023136"/>
    </source>
</evidence>